<dbReference type="PANTHER" id="PTHR43792">
    <property type="entry name" value="GNAT FAMILY, PUTATIVE (AFU_ORTHOLOGUE AFUA_3G00765)-RELATED-RELATED"/>
    <property type="match status" value="1"/>
</dbReference>
<dbReference type="Gene3D" id="3.40.630.30">
    <property type="match status" value="1"/>
</dbReference>
<protein>
    <submittedName>
        <fullName evidence="2">Unannotated protein</fullName>
    </submittedName>
</protein>
<proteinExistence type="predicted"/>
<evidence type="ECO:0000313" key="2">
    <source>
        <dbReference type="EMBL" id="CAB4701519.1"/>
    </source>
</evidence>
<gene>
    <name evidence="2" type="ORF">UFOPK2579_00964</name>
</gene>
<dbReference type="InterPro" id="IPR051531">
    <property type="entry name" value="N-acetyltransferase"/>
</dbReference>
<dbReference type="GO" id="GO:0016747">
    <property type="term" value="F:acyltransferase activity, transferring groups other than amino-acyl groups"/>
    <property type="evidence" value="ECO:0007669"/>
    <property type="project" value="InterPro"/>
</dbReference>
<accession>A0A6J6PRW1</accession>
<dbReference type="InterPro" id="IPR000182">
    <property type="entry name" value="GNAT_dom"/>
</dbReference>
<sequence>MRLETDRLVLRPWRDEEAPRLLDILSRVEVVRWLDDGPPKLMADLDAARSRIAEWRNAEAPRGRWAIEVAETGAPAGTVLLDHIPQSDALVQIGWYLHPDSHGHGYASEAAAALLAHGLASGLSEIHALTNIDNYPSQAVARRIGMTDLGVTSDWYPEPSQHFLATA</sequence>
<evidence type="ECO:0000259" key="1">
    <source>
        <dbReference type="PROSITE" id="PS51186"/>
    </source>
</evidence>
<dbReference type="AlphaFoldDB" id="A0A6J6PRW1"/>
<feature type="domain" description="N-acetyltransferase" evidence="1">
    <location>
        <begin position="8"/>
        <end position="167"/>
    </location>
</feature>
<dbReference type="PANTHER" id="PTHR43792:SF1">
    <property type="entry name" value="N-ACETYLTRANSFERASE DOMAIN-CONTAINING PROTEIN"/>
    <property type="match status" value="1"/>
</dbReference>
<dbReference type="SUPFAM" id="SSF55729">
    <property type="entry name" value="Acyl-CoA N-acyltransferases (Nat)"/>
    <property type="match status" value="1"/>
</dbReference>
<dbReference type="InterPro" id="IPR016181">
    <property type="entry name" value="Acyl_CoA_acyltransferase"/>
</dbReference>
<dbReference type="PROSITE" id="PS51186">
    <property type="entry name" value="GNAT"/>
    <property type="match status" value="1"/>
</dbReference>
<dbReference type="EMBL" id="CAEZXR010000093">
    <property type="protein sequence ID" value="CAB4701519.1"/>
    <property type="molecule type" value="Genomic_DNA"/>
</dbReference>
<dbReference type="Pfam" id="PF13302">
    <property type="entry name" value="Acetyltransf_3"/>
    <property type="match status" value="1"/>
</dbReference>
<reference evidence="2" key="1">
    <citation type="submission" date="2020-05" db="EMBL/GenBank/DDBJ databases">
        <authorList>
            <person name="Chiriac C."/>
            <person name="Salcher M."/>
            <person name="Ghai R."/>
            <person name="Kavagutti S V."/>
        </authorList>
    </citation>
    <scope>NUCLEOTIDE SEQUENCE</scope>
</reference>
<name>A0A6J6PRW1_9ZZZZ</name>
<organism evidence="2">
    <name type="scientific">freshwater metagenome</name>
    <dbReference type="NCBI Taxonomy" id="449393"/>
    <lineage>
        <taxon>unclassified sequences</taxon>
        <taxon>metagenomes</taxon>
        <taxon>ecological metagenomes</taxon>
    </lineage>
</organism>